<dbReference type="PANTHER" id="PTHR46641:SF2">
    <property type="entry name" value="FMRFAMIDE RECEPTOR"/>
    <property type="match status" value="1"/>
</dbReference>
<keyword evidence="5" id="KW-0807">Transducer</keyword>
<reference evidence="8 10" key="2">
    <citation type="journal article" date="2013" name="Nature">
        <title>Insights into bilaterian evolution from three spiralian genomes.</title>
        <authorList>
            <person name="Simakov O."/>
            <person name="Marletaz F."/>
            <person name="Cho S.J."/>
            <person name="Edsinger-Gonzales E."/>
            <person name="Havlak P."/>
            <person name="Hellsten U."/>
            <person name="Kuo D.H."/>
            <person name="Larsson T."/>
            <person name="Lv J."/>
            <person name="Arendt D."/>
            <person name="Savage R."/>
            <person name="Osoegawa K."/>
            <person name="de Jong P."/>
            <person name="Grimwood J."/>
            <person name="Chapman J.A."/>
            <person name="Shapiro H."/>
            <person name="Aerts A."/>
            <person name="Otillar R.P."/>
            <person name="Terry A.Y."/>
            <person name="Boore J.L."/>
            <person name="Grigoriev I.V."/>
            <person name="Lindberg D.R."/>
            <person name="Seaver E.C."/>
            <person name="Weisblat D.A."/>
            <person name="Putnam N.H."/>
            <person name="Rokhsar D.S."/>
        </authorList>
    </citation>
    <scope>NUCLEOTIDE SEQUENCE</scope>
    <source>
        <strain evidence="8 10">I ESC-2004</strain>
    </source>
</reference>
<dbReference type="OrthoDB" id="10011262at2759"/>
<feature type="transmembrane region" description="Helical" evidence="6">
    <location>
        <begin position="257"/>
        <end position="279"/>
    </location>
</feature>
<feature type="domain" description="G-protein coupled receptors family 1 profile" evidence="7">
    <location>
        <begin position="56"/>
        <end position="320"/>
    </location>
</feature>
<evidence type="ECO:0000256" key="5">
    <source>
        <dbReference type="RuleBase" id="RU000688"/>
    </source>
</evidence>
<evidence type="ECO:0000313" key="10">
    <source>
        <dbReference type="Proteomes" id="UP000014760"/>
    </source>
</evidence>
<accession>R7UYJ5</accession>
<reference evidence="9" key="3">
    <citation type="submission" date="2015-06" db="UniProtKB">
        <authorList>
            <consortium name="EnsemblMetazoa"/>
        </authorList>
    </citation>
    <scope>IDENTIFICATION</scope>
</reference>
<reference evidence="10" key="1">
    <citation type="submission" date="2012-12" db="EMBL/GenBank/DDBJ databases">
        <authorList>
            <person name="Hellsten U."/>
            <person name="Grimwood J."/>
            <person name="Chapman J.A."/>
            <person name="Shapiro H."/>
            <person name="Aerts A."/>
            <person name="Otillar R.P."/>
            <person name="Terry A.Y."/>
            <person name="Boore J.L."/>
            <person name="Simakov O."/>
            <person name="Marletaz F."/>
            <person name="Cho S.-J."/>
            <person name="Edsinger-Gonzales E."/>
            <person name="Havlak P."/>
            <person name="Kuo D.-H."/>
            <person name="Larsson T."/>
            <person name="Lv J."/>
            <person name="Arendt D."/>
            <person name="Savage R."/>
            <person name="Osoegawa K."/>
            <person name="de Jong P."/>
            <person name="Lindberg D.R."/>
            <person name="Seaver E.C."/>
            <person name="Weisblat D.A."/>
            <person name="Putnam N.H."/>
            <person name="Grigoriev I.V."/>
            <person name="Rokhsar D.S."/>
        </authorList>
    </citation>
    <scope>NUCLEOTIDE SEQUENCE</scope>
    <source>
        <strain evidence="10">I ESC-2004</strain>
    </source>
</reference>
<evidence type="ECO:0000256" key="4">
    <source>
        <dbReference type="ARBA" id="ARBA00023136"/>
    </source>
</evidence>
<gene>
    <name evidence="8" type="ORF">CAPTEDRAFT_210632</name>
</gene>
<feature type="transmembrane region" description="Helical" evidence="6">
    <location>
        <begin position="113"/>
        <end position="136"/>
    </location>
</feature>
<sequence length="407" mass="46640">MVCGYTFHNCSSFNMSTSLLMSVRTDRTGSDAGKLIQNKIMGLYIMGGLCVFGIVGNCLSVLVLQRDKERREALFLLQCLAVIDGMYLLTALFRYPLKHLIDLPTYEYIQLGAFPLLKSFQTICIWTMVLVTIDRFIYVCHPLRAQVILTRRSKRLWAIAIIVAGFVYNLPRFFDSCISRFALSCTDIDIVGMIFRPQFQGKAYSIIYRQVLYVLLLYVAPQTIICYMNFSLIRAIRRSRKRHVDCSQPQEARHDNNATVVLVIIVIAFIVCEAPEPVIHTITSVEYAYHIEILTIDSISLYTISDLLMLVNSSINFLIYIIFGRRFRGILKELFKSIILSATSAFSRNKAKKNARHPYPKAHLVQTDAEADSSYFITHGPSALRERFNRGFYDYHIASYIRPYPSS</sequence>
<evidence type="ECO:0000256" key="6">
    <source>
        <dbReference type="SAM" id="Phobius"/>
    </source>
</evidence>
<dbReference type="STRING" id="283909.R7UYJ5"/>
<evidence type="ECO:0000313" key="9">
    <source>
        <dbReference type="EnsemblMetazoa" id="CapteP210632"/>
    </source>
</evidence>
<feature type="transmembrane region" description="Helical" evidence="6">
    <location>
        <begin position="156"/>
        <end position="174"/>
    </location>
</feature>
<keyword evidence="2 5" id="KW-0812">Transmembrane</keyword>
<dbReference type="EMBL" id="KB296765">
    <property type="protein sequence ID" value="ELU11347.1"/>
    <property type="molecule type" value="Genomic_DNA"/>
</dbReference>
<dbReference type="PANTHER" id="PTHR46641">
    <property type="entry name" value="FMRFAMIDE RECEPTOR-RELATED"/>
    <property type="match status" value="1"/>
</dbReference>
<dbReference type="CDD" id="cd14978">
    <property type="entry name" value="7tmA_FMRFamide_R-like"/>
    <property type="match status" value="1"/>
</dbReference>
<protein>
    <recommendedName>
        <fullName evidence="7">G-protein coupled receptors family 1 profile domain-containing protein</fullName>
    </recommendedName>
</protein>
<evidence type="ECO:0000256" key="1">
    <source>
        <dbReference type="ARBA" id="ARBA00004370"/>
    </source>
</evidence>
<feature type="transmembrane region" description="Helical" evidence="6">
    <location>
        <begin position="43"/>
        <end position="64"/>
    </location>
</feature>
<dbReference type="SUPFAM" id="SSF81321">
    <property type="entry name" value="Family A G protein-coupled receptor-like"/>
    <property type="match status" value="1"/>
</dbReference>
<feature type="transmembrane region" description="Helical" evidence="6">
    <location>
        <begin position="299"/>
        <end position="323"/>
    </location>
</feature>
<keyword evidence="5" id="KW-0297">G-protein coupled receptor</keyword>
<dbReference type="InterPro" id="IPR017452">
    <property type="entry name" value="GPCR_Rhodpsn_7TM"/>
</dbReference>
<dbReference type="InterPro" id="IPR000276">
    <property type="entry name" value="GPCR_Rhodpsn"/>
</dbReference>
<evidence type="ECO:0000313" key="8">
    <source>
        <dbReference type="EMBL" id="ELU11347.1"/>
    </source>
</evidence>
<name>R7UYJ5_CAPTE</name>
<evidence type="ECO:0000256" key="2">
    <source>
        <dbReference type="ARBA" id="ARBA00022692"/>
    </source>
</evidence>
<proteinExistence type="inferred from homology"/>
<dbReference type="GO" id="GO:0004930">
    <property type="term" value="F:G protein-coupled receptor activity"/>
    <property type="evidence" value="ECO:0007669"/>
    <property type="project" value="UniProtKB-KW"/>
</dbReference>
<dbReference type="EMBL" id="AMQN01005766">
    <property type="status" value="NOT_ANNOTATED_CDS"/>
    <property type="molecule type" value="Genomic_DNA"/>
</dbReference>
<dbReference type="GO" id="GO:0016020">
    <property type="term" value="C:membrane"/>
    <property type="evidence" value="ECO:0007669"/>
    <property type="project" value="UniProtKB-SubCell"/>
</dbReference>
<dbReference type="Proteomes" id="UP000014760">
    <property type="component" value="Unassembled WGS sequence"/>
</dbReference>
<feature type="transmembrane region" description="Helical" evidence="6">
    <location>
        <begin position="73"/>
        <end position="93"/>
    </location>
</feature>
<dbReference type="PRINTS" id="PR00237">
    <property type="entry name" value="GPCRRHODOPSN"/>
</dbReference>
<evidence type="ECO:0000256" key="3">
    <source>
        <dbReference type="ARBA" id="ARBA00022989"/>
    </source>
</evidence>
<keyword evidence="5" id="KW-0675">Receptor</keyword>
<keyword evidence="4 6" id="KW-0472">Membrane</keyword>
<dbReference type="AlphaFoldDB" id="R7UYJ5"/>
<dbReference type="InterPro" id="IPR052954">
    <property type="entry name" value="GPCR-Ligand_Int"/>
</dbReference>
<dbReference type="HOGENOM" id="CLU_009579_24_7_1"/>
<dbReference type="Gene3D" id="1.20.1070.10">
    <property type="entry name" value="Rhodopsin 7-helix transmembrane proteins"/>
    <property type="match status" value="1"/>
</dbReference>
<evidence type="ECO:0000259" key="7">
    <source>
        <dbReference type="PROSITE" id="PS50262"/>
    </source>
</evidence>
<feature type="transmembrane region" description="Helical" evidence="6">
    <location>
        <begin position="211"/>
        <end position="236"/>
    </location>
</feature>
<organism evidence="8">
    <name type="scientific">Capitella teleta</name>
    <name type="common">Polychaete worm</name>
    <dbReference type="NCBI Taxonomy" id="283909"/>
    <lineage>
        <taxon>Eukaryota</taxon>
        <taxon>Metazoa</taxon>
        <taxon>Spiralia</taxon>
        <taxon>Lophotrochozoa</taxon>
        <taxon>Annelida</taxon>
        <taxon>Polychaeta</taxon>
        <taxon>Sedentaria</taxon>
        <taxon>Scolecida</taxon>
        <taxon>Capitellidae</taxon>
        <taxon>Capitella</taxon>
    </lineage>
</organism>
<dbReference type="Pfam" id="PF00001">
    <property type="entry name" value="7tm_1"/>
    <property type="match status" value="1"/>
</dbReference>
<dbReference type="OMA" id="FICHIFR"/>
<comment type="similarity">
    <text evidence="5">Belongs to the G-protein coupled receptor 1 family.</text>
</comment>
<keyword evidence="3 6" id="KW-1133">Transmembrane helix</keyword>
<dbReference type="PROSITE" id="PS50262">
    <property type="entry name" value="G_PROTEIN_RECEP_F1_2"/>
    <property type="match status" value="1"/>
</dbReference>
<dbReference type="EnsemblMetazoa" id="CapteT210632">
    <property type="protein sequence ID" value="CapteP210632"/>
    <property type="gene ID" value="CapteG210632"/>
</dbReference>
<comment type="subcellular location">
    <subcellularLocation>
        <location evidence="1">Membrane</location>
    </subcellularLocation>
</comment>
<dbReference type="PROSITE" id="PS00237">
    <property type="entry name" value="G_PROTEIN_RECEP_F1_1"/>
    <property type="match status" value="1"/>
</dbReference>
<keyword evidence="10" id="KW-1185">Reference proteome</keyword>